<dbReference type="Gene3D" id="3.30.60.20">
    <property type="match status" value="1"/>
</dbReference>
<name>A0ABR3G216_9AGAR</name>
<accession>A0ABR3G216</accession>
<feature type="region of interest" description="Disordered" evidence="12">
    <location>
        <begin position="725"/>
        <end position="918"/>
    </location>
</feature>
<dbReference type="InterPro" id="IPR013130">
    <property type="entry name" value="Fe3_Rdtase_TM_dom"/>
</dbReference>
<dbReference type="CDD" id="cd06186">
    <property type="entry name" value="NOX_Duox_like_FAD_NADP"/>
    <property type="match status" value="1"/>
</dbReference>
<dbReference type="CDD" id="cd00029">
    <property type="entry name" value="C1"/>
    <property type="match status" value="1"/>
</dbReference>
<feature type="transmembrane region" description="Helical" evidence="13">
    <location>
        <begin position="218"/>
        <end position="236"/>
    </location>
</feature>
<evidence type="ECO:0000313" key="16">
    <source>
        <dbReference type="EMBL" id="KAL0581716.1"/>
    </source>
</evidence>
<feature type="compositionally biased region" description="Basic and acidic residues" evidence="12">
    <location>
        <begin position="803"/>
        <end position="818"/>
    </location>
</feature>
<keyword evidence="8 13" id="KW-1133">Transmembrane helix</keyword>
<dbReference type="Proteomes" id="UP001465976">
    <property type="component" value="Unassembled WGS sequence"/>
</dbReference>
<dbReference type="PANTHER" id="PTHR32361:SF28">
    <property type="entry name" value="FRP1P"/>
    <property type="match status" value="1"/>
</dbReference>
<feature type="region of interest" description="Disordered" evidence="12">
    <location>
        <begin position="1067"/>
        <end position="1135"/>
    </location>
</feature>
<evidence type="ECO:0000259" key="14">
    <source>
        <dbReference type="PROSITE" id="PS50081"/>
    </source>
</evidence>
<feature type="compositionally biased region" description="Low complexity" evidence="12">
    <location>
        <begin position="766"/>
        <end position="784"/>
    </location>
</feature>
<keyword evidence="4 13" id="KW-0812">Transmembrane</keyword>
<feature type="compositionally biased region" description="Basic and acidic residues" evidence="12">
    <location>
        <begin position="1067"/>
        <end position="1079"/>
    </location>
</feature>
<keyword evidence="7" id="KW-0249">Electron transport</keyword>
<feature type="transmembrane region" description="Helical" evidence="13">
    <location>
        <begin position="174"/>
        <end position="198"/>
    </location>
</feature>
<feature type="region of interest" description="Disordered" evidence="12">
    <location>
        <begin position="1927"/>
        <end position="1952"/>
    </location>
</feature>
<dbReference type="PROSITE" id="PS51384">
    <property type="entry name" value="FAD_FR"/>
    <property type="match status" value="1"/>
</dbReference>
<dbReference type="SMART" id="SM00109">
    <property type="entry name" value="C1"/>
    <property type="match status" value="2"/>
</dbReference>
<evidence type="ECO:0000256" key="8">
    <source>
        <dbReference type="ARBA" id="ARBA00022989"/>
    </source>
</evidence>
<dbReference type="Pfam" id="PF08022">
    <property type="entry name" value="FAD_binding_8"/>
    <property type="match status" value="1"/>
</dbReference>
<keyword evidence="6" id="KW-0862">Zinc</keyword>
<evidence type="ECO:0000256" key="3">
    <source>
        <dbReference type="ARBA" id="ARBA00022448"/>
    </source>
</evidence>
<dbReference type="InterPro" id="IPR013121">
    <property type="entry name" value="Fe_red_NAD-bd_6"/>
</dbReference>
<keyword evidence="3" id="KW-0813">Transport</keyword>
<evidence type="ECO:0000256" key="2">
    <source>
        <dbReference type="ARBA" id="ARBA00006278"/>
    </source>
</evidence>
<feature type="compositionally biased region" description="Basic and acidic residues" evidence="12">
    <location>
        <begin position="879"/>
        <end position="893"/>
    </location>
</feature>
<feature type="transmembrane region" description="Helical" evidence="13">
    <location>
        <begin position="282"/>
        <end position="299"/>
    </location>
</feature>
<keyword evidence="11 13" id="KW-0472">Membrane</keyword>
<feature type="compositionally biased region" description="Low complexity" evidence="12">
    <location>
        <begin position="1098"/>
        <end position="1110"/>
    </location>
</feature>
<dbReference type="SUPFAM" id="SSF57889">
    <property type="entry name" value="Cysteine-rich domain"/>
    <property type="match status" value="1"/>
</dbReference>
<dbReference type="InterPro" id="IPR013112">
    <property type="entry name" value="FAD-bd_8"/>
</dbReference>
<dbReference type="PANTHER" id="PTHR32361">
    <property type="entry name" value="FERRIC/CUPRIC REDUCTASE TRANSMEMBRANE COMPONENT"/>
    <property type="match status" value="1"/>
</dbReference>
<feature type="domain" description="Phorbol-ester/DAG-type" evidence="14">
    <location>
        <begin position="1553"/>
        <end position="1604"/>
    </location>
</feature>
<dbReference type="PROSITE" id="PS50081">
    <property type="entry name" value="ZF_DAG_PE_2"/>
    <property type="match status" value="1"/>
</dbReference>
<dbReference type="Pfam" id="PF08030">
    <property type="entry name" value="NAD_binding_6"/>
    <property type="match status" value="1"/>
</dbReference>
<feature type="region of interest" description="Disordered" evidence="12">
    <location>
        <begin position="957"/>
        <end position="980"/>
    </location>
</feature>
<dbReference type="SFLD" id="SFLDG01168">
    <property type="entry name" value="Ferric_reductase_subgroup_(FRE"/>
    <property type="match status" value="1"/>
</dbReference>
<feature type="transmembrane region" description="Helical" evidence="13">
    <location>
        <begin position="256"/>
        <end position="275"/>
    </location>
</feature>
<keyword evidence="10" id="KW-0406">Ion transport</keyword>
<dbReference type="Pfam" id="PF00130">
    <property type="entry name" value="C1_1"/>
    <property type="match status" value="1"/>
</dbReference>
<evidence type="ECO:0000256" key="7">
    <source>
        <dbReference type="ARBA" id="ARBA00022982"/>
    </source>
</evidence>
<dbReference type="Gene3D" id="3.40.50.80">
    <property type="entry name" value="Nucleotide-binding domain of ferredoxin-NADP reductase (FNR) module"/>
    <property type="match status" value="2"/>
</dbReference>
<dbReference type="EMBL" id="JBAHYK010000005">
    <property type="protein sequence ID" value="KAL0581716.1"/>
    <property type="molecule type" value="Genomic_DNA"/>
</dbReference>
<evidence type="ECO:0000256" key="13">
    <source>
        <dbReference type="SAM" id="Phobius"/>
    </source>
</evidence>
<protein>
    <recommendedName>
        <fullName evidence="18">FAD-binding FR-type domain-containing protein</fullName>
    </recommendedName>
</protein>
<evidence type="ECO:0000256" key="10">
    <source>
        <dbReference type="ARBA" id="ARBA00023065"/>
    </source>
</evidence>
<keyword evidence="5" id="KW-0479">Metal-binding</keyword>
<feature type="compositionally biased region" description="Polar residues" evidence="12">
    <location>
        <begin position="756"/>
        <end position="765"/>
    </location>
</feature>
<dbReference type="Pfam" id="PF01794">
    <property type="entry name" value="Ferric_reduct"/>
    <property type="match status" value="1"/>
</dbReference>
<evidence type="ECO:0000256" key="6">
    <source>
        <dbReference type="ARBA" id="ARBA00022833"/>
    </source>
</evidence>
<dbReference type="InterPro" id="IPR002219">
    <property type="entry name" value="PKC_DAG/PE"/>
</dbReference>
<dbReference type="InterPro" id="IPR051410">
    <property type="entry name" value="Ferric/Cupric_Reductase"/>
</dbReference>
<organism evidence="16 17">
    <name type="scientific">Marasmius crinis-equi</name>
    <dbReference type="NCBI Taxonomy" id="585013"/>
    <lineage>
        <taxon>Eukaryota</taxon>
        <taxon>Fungi</taxon>
        <taxon>Dikarya</taxon>
        <taxon>Basidiomycota</taxon>
        <taxon>Agaricomycotina</taxon>
        <taxon>Agaricomycetes</taxon>
        <taxon>Agaricomycetidae</taxon>
        <taxon>Agaricales</taxon>
        <taxon>Marasmiineae</taxon>
        <taxon>Marasmiaceae</taxon>
        <taxon>Marasmius</taxon>
    </lineage>
</organism>
<evidence type="ECO:0000256" key="5">
    <source>
        <dbReference type="ARBA" id="ARBA00022723"/>
    </source>
</evidence>
<evidence type="ECO:0000256" key="12">
    <source>
        <dbReference type="SAM" id="MobiDB-lite"/>
    </source>
</evidence>
<comment type="subcellular location">
    <subcellularLocation>
        <location evidence="1">Membrane</location>
        <topology evidence="1">Multi-pass membrane protein</topology>
    </subcellularLocation>
</comment>
<dbReference type="InterPro" id="IPR017927">
    <property type="entry name" value="FAD-bd_FR_type"/>
</dbReference>
<evidence type="ECO:0000256" key="9">
    <source>
        <dbReference type="ARBA" id="ARBA00023002"/>
    </source>
</evidence>
<proteinExistence type="inferred from homology"/>
<evidence type="ECO:0000256" key="11">
    <source>
        <dbReference type="ARBA" id="ARBA00023136"/>
    </source>
</evidence>
<feature type="domain" description="FAD-binding FR-type" evidence="15">
    <location>
        <begin position="388"/>
        <end position="517"/>
    </location>
</feature>
<evidence type="ECO:0008006" key="18">
    <source>
        <dbReference type="Google" id="ProtNLM"/>
    </source>
</evidence>
<evidence type="ECO:0000259" key="15">
    <source>
        <dbReference type="PROSITE" id="PS51384"/>
    </source>
</evidence>
<keyword evidence="9" id="KW-0560">Oxidoreductase</keyword>
<feature type="compositionally biased region" description="Polar residues" evidence="12">
    <location>
        <begin position="1940"/>
        <end position="1952"/>
    </location>
</feature>
<evidence type="ECO:0000256" key="4">
    <source>
        <dbReference type="ARBA" id="ARBA00022692"/>
    </source>
</evidence>
<dbReference type="PROSITE" id="PS00479">
    <property type="entry name" value="ZF_DAG_PE_1"/>
    <property type="match status" value="1"/>
</dbReference>
<comment type="caution">
    <text evidence="16">The sequence shown here is derived from an EMBL/GenBank/DDBJ whole genome shotgun (WGS) entry which is preliminary data.</text>
</comment>
<feature type="transmembrane region" description="Helical" evidence="13">
    <location>
        <begin position="99"/>
        <end position="123"/>
    </location>
</feature>
<feature type="transmembrane region" description="Helical" evidence="13">
    <location>
        <begin position="40"/>
        <end position="58"/>
    </location>
</feature>
<reference evidence="16 17" key="1">
    <citation type="submission" date="2024-02" db="EMBL/GenBank/DDBJ databases">
        <title>A draft genome for the cacao thread blight pathogen Marasmius crinis-equi.</title>
        <authorList>
            <person name="Cohen S.P."/>
            <person name="Baruah I.K."/>
            <person name="Amoako-Attah I."/>
            <person name="Bukari Y."/>
            <person name="Meinhardt L.W."/>
            <person name="Bailey B.A."/>
        </authorList>
    </citation>
    <scope>NUCLEOTIDE SEQUENCE [LARGE SCALE GENOMIC DNA]</scope>
    <source>
        <strain evidence="16 17">GH-76</strain>
    </source>
</reference>
<dbReference type="SFLD" id="SFLDS00052">
    <property type="entry name" value="Ferric_Reductase_Domain"/>
    <property type="match status" value="1"/>
</dbReference>
<gene>
    <name evidence="16" type="ORF">V5O48_000298</name>
</gene>
<dbReference type="InterPro" id="IPR046349">
    <property type="entry name" value="C1-like_sf"/>
</dbReference>
<evidence type="ECO:0000313" key="17">
    <source>
        <dbReference type="Proteomes" id="UP001465976"/>
    </source>
</evidence>
<dbReference type="InterPro" id="IPR039261">
    <property type="entry name" value="FNR_nucleotide-bd"/>
</dbReference>
<keyword evidence="17" id="KW-1185">Reference proteome</keyword>
<feature type="compositionally biased region" description="Polar residues" evidence="12">
    <location>
        <begin position="739"/>
        <end position="749"/>
    </location>
</feature>
<comment type="similarity">
    <text evidence="2">Belongs to the ferric reductase (FRE) family.</text>
</comment>
<sequence>MSSPTTALSAQPTVPNYPDDLQWVTAYLVAHMMSDNSRRYVYALWFCIASVFVVYTVLHWTGSRGGAFGCYWRKWAIRRRTWRVGSSFFRNQPKRGFRIAWPSNGQLLCLAALPITTILLSFAGPDYISPKVNVFDITPQDISARSIDITPFIQYQPQYQIRKAWWTAGGRTGLIAFGLMPLVVLFALKAPPFAVLALPITNLHFDKLSWLHRWSARLLYFITLSHVALWSVQLAVDYRKGQPGYSYAWQYEKFLFGWTAFGAMTLLIFSSSRFLRHSHYETFYGLHVLLVPITIVFSALHHPPVAHWCWVALAIWVGERSWRATWWLQMNGFFGKEKSAPVIMPATPATPAPGAPEAGKYPPQSPYIDSQFYLLSDGNLLGPSTALEYTPPAGYAHAELLSGATVRLTYITPGFLSWAPGQHFLINVPSVSRFLTHPFTTASICDHQAAPSGRAIVFLVRCKNGWTRDLWDHVVKLQNQGENHVPGEKLPNGTVMPQRGVLLKMFVEGPFGSSAGARWGKYSTVMIFAAGSGVSFALSTLQFVCLCLAGRDGRKLGGHAGSWGSKGYKTQRIRFVWLIREYAHIQWCASILRRCLSMIPSPGLEVEIFVTNSKPEIARMSKMFRASKVVTHEPSRNKEVDEEDDEDVDLSYYIESPNAGDLGEFGDMSIEDYMRDLTDWDNELDDKLAGESRFSTMIRKEGTMLRRMSRAPASMHQKHTSFLITDPTWMPPSPGSSPLKHTSFLSADPTSIAPPSRSTLRQTLASVNESSISVKSVSSPLKSSFNAPERPSMEPPQRPSLDSFRRDSSELEAPDHPAAEAPPRPSWDSSWQDHLRKPPAPSAMSNEPPIRSSWDNTWQHLWKTPGPSGLSKAATSSPLKRERSLENLVTREVEQDEPPVDGRRLSIDSSESDLGGRPVSLYSLSDPIPRPLSPRVSHADSLPSPIVVPITPTSSVPMLQNQPYTPAALSPLQTPDANTDQEKHVAFQVASPRTVTPIDANAPRLNIDTQEMRDISMVSMNARPGKPSLQRILHEEVENAKGSVVVACCGPASFNAMVRKAVATEIDPTKAKEGEKPTKDPSPSPKPSLYNDIPSFLVSESPTTPSSEKPPVSPLAKTFKGSISGSQKEGSRKNETRKLLGHVLSQLSHRTMPPTVYDALGFSGDGRDGKNTGIVEAVKGAVKVGGGGNHKSTDSLGIQNTAMDEEDESGVFSTDETFELMVQLRDVLMIFLRQGWKVFEDGPEAISEIALALIPAFATFPYEFCGRLLAFFEECVVRSVLGELRSVQGLDDNPLDHGTPAGVDGVVPSAISIQVDAAPDEGGSKTGSDWAWSTVTSTLLALKSTNAPMQRAASYHLSSIIRPLLSTVLERFELDIESNSRADVTYRLSRLLTVVVELKFDAYLDILEVLAYHTSRAKRLAACLLATFWPRAVGHATISRAPLLHSSYTTSSYWSPLSSHSHQFVPWRFGCSTTSTPTSAQQQTCNVCSNDIEGFGLFCSLCVCSVHLGCYNLPSGSLVVDHSMNPNDKMKRVAIHRFSSMPGRINFNGHRHRHRLRAVNIFTLSICNVCREPLWGCYTQALHCTVCQQLVHSSCMTNPSFASCIAPTGSAFLESTIIAWGVLRQTCMNFYSDVLSFDRDYLRSKTYEDISTIYGTLWTQIELLENGITHGTLLVDGSTPQSNGRHIRDFELHRVLSWCSEILSAGAQAPSPGTMDFLQYNNVLHKDYSLLFDWSYLVFISAAIKMPLDIPPNGSDGFLSISPSLVDSGNTDHRGDEPSHPFEIAPLSHLRDALGFEFHFRCDTAARFMLSHLHHMGFIERFDSGVSLFEDGNRHVHCTFPLPLGLDVSSDVETLFAAVEACLSDLDLFVNEIGWLLLSRRLWPSGSASEYALGRLTRSILSWILAEDEDLATILRDYLAKQRPLPGVRSAKDPAPWPPTQSARQAPSNSINNGGDYVASRRALVNRYAVPWLAALHDQSPDNYAMILYDICNEVVDNTSTSESSWDVLHDAEDSRDPENYERVLRLMVRLSQNSIMFSASEAIFTRWLYLASSVEGLLLSSSSLNRILQSVSDASQRYSVLDGGATLSDVVSFDPWDLVTSTAAKSSEGLQTVLRWLRMFALSGVTIPYTIFEKIASFLGDSHEATSQFTHVLLLTAWQRPTNREQTQKLITNLHSRMHLSLMDKLRVDGHHSRSIQVIRQSLATCLLIYGCDRQKIFGSGLVLEDEIKALPSRRTAPHQVSAIVDPIVIDPTLMNVLETYLSANNDNITCIIAKFLNLFLMSSPYLEAHEVDNFILRNGRMLCNSAFQFYGIQRQELFTIRFGLLLRIVIVDTQPFREILEASFRQDVDWEIRLSAVTKIFRLILDITSPAQTVEGRQWRSSITDGFYHFFGTLWSDEKQEIRVAVETLCSTLLPSHFDEISLCWTELLGTSPIAERVKLATFLIQLRHHFPAWRVVSWNVISEILAEDQYEQEGGNKRDGALTSHLSMYGLASDDDEDGSDFPVEEPDSEMTSLRVSTLLLGLDMATNGIFVDYHDLLKMKIHVARMLGFDDVHAVPTQDGLTFYVNFGRLTSVPRCAFPCINQLLSLLDSPHPASLATLEGPARGDNRNPTPLLVGSLFIDLLLALFSSVKDVIALPILSVKSLLESLGVIIYKHDFEHMYIRPLQPALKQAVTLTMELMLEDVNYECRQLALHVTQAYIRKFHGTMRSLIHYSIEQVAKLVISQSHTSQDPFMDQAKGFLENTLKTYSGNGIFVGLIRRKLDRTIFTVLKQVLDANAKENRGAESLREALLRDTLPRAVESDQTVFQAVLNNLEAYIEVVHHQNYSKELMMFVGQHLTLLARRTSEWTPETVDPAPLLNIAAVLMQHNKAQSREMLMYTDTVLRATLTRLTVDAATVSRLVQVTSALYRRSEQESTNVIILALFELLNDGLRMKTRAPSGTIGALSETVMTAQVAGVPLMMTYRNLFHALGGPGLQFLYNFPWTWGDARSDRDFAVSLTVARLVLTVASRDTGVMIKMAEQGTEKCGKQSMSVRGWSVLVLAALMEGSDVWLDLMLSQLGPLSVAHHAALRSYSQPAGAMTESAIADINHAYIAIKLWLILAQKKSAEVGTGNDIALKVWDTLWPPFETLVNVFEMEVQAGLPMTLALLTWSTVADLFVFLRNLRSPVALHTSSQIATLERLKSLGRGDTHIGKLSRAIRMMKEPPVPLSHEGMMNQLAKDIIATEKLRELDLLSREAAKPGFERRAVRHEHSQGF</sequence>
<evidence type="ECO:0000256" key="1">
    <source>
        <dbReference type="ARBA" id="ARBA00004141"/>
    </source>
</evidence>